<dbReference type="RefSeq" id="WP_248939500.1">
    <property type="nucleotide sequence ID" value="NZ_JAKIKS010000019.1"/>
</dbReference>
<proteinExistence type="predicted"/>
<dbReference type="Proteomes" id="UP001203423">
    <property type="component" value="Unassembled WGS sequence"/>
</dbReference>
<accession>A0ABT0LAM6</accession>
<protein>
    <submittedName>
        <fullName evidence="1">Uncharacterized protein</fullName>
    </submittedName>
</protein>
<evidence type="ECO:0000313" key="1">
    <source>
        <dbReference type="EMBL" id="MCL1124221.1"/>
    </source>
</evidence>
<dbReference type="EMBL" id="JAKIKS010000019">
    <property type="protein sequence ID" value="MCL1124221.1"/>
    <property type="molecule type" value="Genomic_DNA"/>
</dbReference>
<name>A0ABT0LAM6_9GAMM</name>
<evidence type="ECO:0000313" key="2">
    <source>
        <dbReference type="Proteomes" id="UP001203423"/>
    </source>
</evidence>
<reference evidence="1 2" key="1">
    <citation type="submission" date="2022-01" db="EMBL/GenBank/DDBJ databases">
        <title>Whole genome-based taxonomy of the Shewanellaceae.</title>
        <authorList>
            <person name="Martin-Rodriguez A.J."/>
        </authorList>
    </citation>
    <scope>NUCLEOTIDE SEQUENCE [LARGE SCALE GENOMIC DNA]</scope>
    <source>
        <strain evidence="1 2">DSM 17177</strain>
    </source>
</reference>
<organism evidence="1 2">
    <name type="scientific">Shewanella surugensis</name>
    <dbReference type="NCBI Taxonomy" id="212020"/>
    <lineage>
        <taxon>Bacteria</taxon>
        <taxon>Pseudomonadati</taxon>
        <taxon>Pseudomonadota</taxon>
        <taxon>Gammaproteobacteria</taxon>
        <taxon>Alteromonadales</taxon>
        <taxon>Shewanellaceae</taxon>
        <taxon>Shewanella</taxon>
    </lineage>
</organism>
<gene>
    <name evidence="1" type="ORF">L2764_06960</name>
</gene>
<comment type="caution">
    <text evidence="1">The sequence shown here is derived from an EMBL/GenBank/DDBJ whole genome shotgun (WGS) entry which is preliminary data.</text>
</comment>
<sequence>MPSAITDSTPLYSSDIANKGVEDNLNTVLVDNLDVSKLHIDAIFSKAKNNDQDSIEMLHALSCGINPDPEVAEYAQKLLLSSVLKEEKTENEIEVASSIRRQAQHILLSSTAFNNNENIDDTLLTNQYLSENPMVCFFAATAIMNDEDYLEDKIPNGVRERVGEIHKEIDFGVNSESFAWWDLEHTNYFDFEPFDVFMESFEE</sequence>
<keyword evidence="2" id="KW-1185">Reference proteome</keyword>